<dbReference type="PANTHER" id="PTHR33279:SF2">
    <property type="entry name" value="SULFUR CARRIER PROTEIN TUSA"/>
    <property type="match status" value="1"/>
</dbReference>
<evidence type="ECO:0000259" key="3">
    <source>
        <dbReference type="PROSITE" id="PS01148"/>
    </source>
</evidence>
<dbReference type="Pfam" id="PF01206">
    <property type="entry name" value="TusA"/>
    <property type="match status" value="1"/>
</dbReference>
<feature type="domain" description="UPF0033" evidence="3">
    <location>
        <begin position="12"/>
        <end position="36"/>
    </location>
</feature>
<feature type="region of interest" description="Disordered" evidence="2">
    <location>
        <begin position="41"/>
        <end position="67"/>
    </location>
</feature>
<dbReference type="Proteomes" id="UP000005496">
    <property type="component" value="Unassembled WGS sequence"/>
</dbReference>
<keyword evidence="5" id="KW-1185">Reference proteome</keyword>
<accession>D6ST27</accession>
<dbReference type="RefSeq" id="WP_008871192.1">
    <property type="nucleotide sequence ID" value="NZ_ACJN02000003.1"/>
</dbReference>
<gene>
    <name evidence="4" type="ORF">Dthio_PD1182</name>
</gene>
<dbReference type="InterPro" id="IPR036868">
    <property type="entry name" value="TusA-like_sf"/>
</dbReference>
<protein>
    <submittedName>
        <fullName evidence="4">SirA family protein</fullName>
    </submittedName>
</protein>
<evidence type="ECO:0000313" key="5">
    <source>
        <dbReference type="Proteomes" id="UP000005496"/>
    </source>
</evidence>
<dbReference type="Gene3D" id="3.30.110.40">
    <property type="entry name" value="TusA-like domain"/>
    <property type="match status" value="1"/>
</dbReference>
<dbReference type="InterPro" id="IPR001455">
    <property type="entry name" value="TusA-like"/>
</dbReference>
<dbReference type="EMBL" id="ACJN02000003">
    <property type="protein sequence ID" value="EFI33843.1"/>
    <property type="molecule type" value="Genomic_DNA"/>
</dbReference>
<comment type="caution">
    <text evidence="4">The sequence shown here is derived from an EMBL/GenBank/DDBJ whole genome shotgun (WGS) entry which is preliminary data.</text>
</comment>
<evidence type="ECO:0000256" key="1">
    <source>
        <dbReference type="ARBA" id="ARBA00008984"/>
    </source>
</evidence>
<dbReference type="OrthoDB" id="5325383at2"/>
<evidence type="ECO:0000256" key="2">
    <source>
        <dbReference type="SAM" id="MobiDB-lite"/>
    </source>
</evidence>
<organism evidence="4 5">
    <name type="scientific">Desulfonatronospira thiodismutans ASO3-1</name>
    <dbReference type="NCBI Taxonomy" id="555779"/>
    <lineage>
        <taxon>Bacteria</taxon>
        <taxon>Pseudomonadati</taxon>
        <taxon>Thermodesulfobacteriota</taxon>
        <taxon>Desulfovibrionia</taxon>
        <taxon>Desulfovibrionales</taxon>
        <taxon>Desulfonatronovibrionaceae</taxon>
        <taxon>Desulfonatronospira</taxon>
    </lineage>
</organism>
<dbReference type="SUPFAM" id="SSF64307">
    <property type="entry name" value="SirA-like"/>
    <property type="match status" value="1"/>
</dbReference>
<reference evidence="4" key="1">
    <citation type="submission" date="2010-05" db="EMBL/GenBank/DDBJ databases">
        <title>The draft genome of Desulfonatronospira thiodismutans ASO3-1.</title>
        <authorList>
            <consortium name="US DOE Joint Genome Institute (JGI-PGF)"/>
            <person name="Lucas S."/>
            <person name="Copeland A."/>
            <person name="Lapidus A."/>
            <person name="Cheng J.-F."/>
            <person name="Bruce D."/>
            <person name="Goodwin L."/>
            <person name="Pitluck S."/>
            <person name="Chertkov O."/>
            <person name="Brettin T."/>
            <person name="Detter J.C."/>
            <person name="Han C."/>
            <person name="Land M.L."/>
            <person name="Hauser L."/>
            <person name="Kyrpides N."/>
            <person name="Mikhailova N."/>
            <person name="Muyzer G."/>
            <person name="Woyke T."/>
        </authorList>
    </citation>
    <scope>NUCLEOTIDE SEQUENCE [LARGE SCALE GENOMIC DNA]</scope>
    <source>
        <strain evidence="4">ASO3-1</strain>
    </source>
</reference>
<sequence length="81" mass="8743">MDTSTINADKVVDTSGLSCPMPLLKTKKAMKELSSGQVLQVIGTDPGSKNDIPEFGNKDGNEFLGMQDTDEGKTNYYIKKG</sequence>
<proteinExistence type="inferred from homology"/>
<name>D6ST27_9BACT</name>
<dbReference type="eggNOG" id="COG0425">
    <property type="taxonomic scope" value="Bacteria"/>
</dbReference>
<dbReference type="PROSITE" id="PS01148">
    <property type="entry name" value="UPF0033"/>
    <property type="match status" value="1"/>
</dbReference>
<comment type="similarity">
    <text evidence="1">Belongs to the sulfur carrier protein TusA family.</text>
</comment>
<dbReference type="CDD" id="cd00291">
    <property type="entry name" value="SirA_YedF_YeeD"/>
    <property type="match status" value="1"/>
</dbReference>
<dbReference type="AlphaFoldDB" id="D6ST27"/>
<dbReference type="PANTHER" id="PTHR33279">
    <property type="entry name" value="SULFUR CARRIER PROTEIN YEDF-RELATED"/>
    <property type="match status" value="1"/>
</dbReference>
<evidence type="ECO:0000313" key="4">
    <source>
        <dbReference type="EMBL" id="EFI33843.1"/>
    </source>
</evidence>